<dbReference type="EMBL" id="JAJJMA010157701">
    <property type="protein sequence ID" value="MCL7035516.1"/>
    <property type="molecule type" value="Genomic_DNA"/>
</dbReference>
<reference evidence="1" key="1">
    <citation type="submission" date="2022-03" db="EMBL/GenBank/DDBJ databases">
        <title>A functionally conserved STORR gene fusion in Papaver species that diverged 16.8 million years ago.</title>
        <authorList>
            <person name="Catania T."/>
        </authorList>
    </citation>
    <scope>NUCLEOTIDE SEQUENCE</scope>
    <source>
        <strain evidence="1">S-191538</strain>
    </source>
</reference>
<comment type="caution">
    <text evidence="1">The sequence shown here is derived from an EMBL/GenBank/DDBJ whole genome shotgun (WGS) entry which is preliminary data.</text>
</comment>
<sequence length="91" mass="10455">MSQNQNPFQIVFSTYENIAKCIHTRFSSFFPSSSSSTSSTSDGQLMIVQPNTENFTKSVLCLWNLISRQYESVERQDLRQFCNVSKIWTTG</sequence>
<gene>
    <name evidence="1" type="ORF">MKW94_025167</name>
</gene>
<name>A0AA41SHF8_PAPNU</name>
<evidence type="ECO:0000313" key="2">
    <source>
        <dbReference type="Proteomes" id="UP001177140"/>
    </source>
</evidence>
<feature type="non-terminal residue" evidence="1">
    <location>
        <position position="1"/>
    </location>
</feature>
<proteinExistence type="predicted"/>
<dbReference type="AlphaFoldDB" id="A0AA41SHF8"/>
<protein>
    <submittedName>
        <fullName evidence="1">Uncharacterized protein</fullName>
    </submittedName>
</protein>
<evidence type="ECO:0000313" key="1">
    <source>
        <dbReference type="EMBL" id="MCL7035516.1"/>
    </source>
</evidence>
<accession>A0AA41SHF8</accession>
<organism evidence="1 2">
    <name type="scientific">Papaver nudicaule</name>
    <name type="common">Iceland poppy</name>
    <dbReference type="NCBI Taxonomy" id="74823"/>
    <lineage>
        <taxon>Eukaryota</taxon>
        <taxon>Viridiplantae</taxon>
        <taxon>Streptophyta</taxon>
        <taxon>Embryophyta</taxon>
        <taxon>Tracheophyta</taxon>
        <taxon>Spermatophyta</taxon>
        <taxon>Magnoliopsida</taxon>
        <taxon>Ranunculales</taxon>
        <taxon>Papaveraceae</taxon>
        <taxon>Papaveroideae</taxon>
        <taxon>Papaver</taxon>
    </lineage>
</organism>
<dbReference type="Proteomes" id="UP001177140">
    <property type="component" value="Unassembled WGS sequence"/>
</dbReference>
<keyword evidence="2" id="KW-1185">Reference proteome</keyword>